<organism evidence="4 5">
    <name type="scientific">Turicimonas muris</name>
    <dbReference type="NCBI Taxonomy" id="1796652"/>
    <lineage>
        <taxon>Bacteria</taxon>
        <taxon>Pseudomonadati</taxon>
        <taxon>Pseudomonadota</taxon>
        <taxon>Betaproteobacteria</taxon>
        <taxon>Burkholderiales</taxon>
        <taxon>Sutterellaceae</taxon>
        <taxon>Turicimonas</taxon>
    </lineage>
</organism>
<keyword evidence="2" id="KW-0812">Transmembrane</keyword>
<dbReference type="EMBL" id="NHMP01000004">
    <property type="protein sequence ID" value="OXE47749.1"/>
    <property type="molecule type" value="Genomic_DNA"/>
</dbReference>
<reference evidence="5" key="1">
    <citation type="submission" date="2017-05" db="EMBL/GenBank/DDBJ databases">
        <title>Improved OligoMM genomes.</title>
        <authorList>
            <person name="Garzetti D."/>
        </authorList>
    </citation>
    <scope>NUCLEOTIDE SEQUENCE [LARGE SCALE GENOMIC DNA]</scope>
    <source>
        <strain evidence="5">YL45</strain>
    </source>
</reference>
<evidence type="ECO:0000313" key="4">
    <source>
        <dbReference type="EMBL" id="OXE47749.1"/>
    </source>
</evidence>
<feature type="transmembrane region" description="Helical" evidence="2">
    <location>
        <begin position="9"/>
        <end position="31"/>
    </location>
</feature>
<dbReference type="PANTHER" id="PTHR36698">
    <property type="entry name" value="BLL5892 PROTEIN"/>
    <property type="match status" value="1"/>
</dbReference>
<dbReference type="GeneID" id="78362785"/>
<keyword evidence="2" id="KW-0472">Membrane</keyword>
<dbReference type="InterPro" id="IPR003399">
    <property type="entry name" value="Mce/MlaD"/>
</dbReference>
<feature type="domain" description="Mce/MlaD" evidence="3">
    <location>
        <begin position="44"/>
        <end position="138"/>
    </location>
</feature>
<dbReference type="Pfam" id="PF02470">
    <property type="entry name" value="MlaD"/>
    <property type="match status" value="1"/>
</dbReference>
<evidence type="ECO:0000259" key="3">
    <source>
        <dbReference type="Pfam" id="PF02470"/>
    </source>
</evidence>
<protein>
    <submittedName>
        <fullName evidence="4">MCE family protein</fullName>
    </submittedName>
</protein>
<keyword evidence="2" id="KW-1133">Transmembrane helix</keyword>
<proteinExistence type="predicted"/>
<sequence length="329" mass="36443">MAAKNKKRYFIIGTTVMGLLILSLIAVAVIASPNFFRPKTYAETYFTESVNGLDVGAPVKFRGVPIGKVTEIDLSSTVYPENHIFLFSKNKSVAVVKMLLYFDEGQVRQELRKYIEEGLRAQTQLSGLTGTLYISLDFLNPKEFPAPKKPPVWEANYLVIPSAPSLTTQITESVSSFLSRLDKIHPDQKLMETIPNAKELIANLDRIADGLNAHTLNLILTNFDKLLKTASNKISDLDVKTLKSLIAQLDSTAADLDKQVGTSNIDKLMNDINSLSAKFDAMAKNNQYDVRALMLSLLQVTQNLDQLTSQLATDPSSLVRPRPGIPRVE</sequence>
<dbReference type="Proteomes" id="UP000214610">
    <property type="component" value="Unassembled WGS sequence"/>
</dbReference>
<evidence type="ECO:0000256" key="1">
    <source>
        <dbReference type="SAM" id="Coils"/>
    </source>
</evidence>
<evidence type="ECO:0000256" key="2">
    <source>
        <dbReference type="SAM" id="Phobius"/>
    </source>
</evidence>
<accession>A0A227KKM3</accession>
<dbReference type="AlphaFoldDB" id="A0A227KKM3"/>
<gene>
    <name evidence="4" type="ORF">ADH67_08200</name>
</gene>
<keyword evidence="5" id="KW-1185">Reference proteome</keyword>
<keyword evidence="1" id="KW-0175">Coiled coil</keyword>
<dbReference type="PANTHER" id="PTHR36698:SF2">
    <property type="entry name" value="MCE_MLAD DOMAIN-CONTAINING PROTEIN"/>
    <property type="match status" value="1"/>
</dbReference>
<name>A0A227KKM3_9BURK</name>
<evidence type="ECO:0000313" key="5">
    <source>
        <dbReference type="Proteomes" id="UP000214610"/>
    </source>
</evidence>
<dbReference type="RefSeq" id="WP_066595275.1">
    <property type="nucleotide sequence ID" value="NZ_CAJTBZ010000007.1"/>
</dbReference>
<feature type="coiled-coil region" evidence="1">
    <location>
        <begin position="239"/>
        <end position="285"/>
    </location>
</feature>
<comment type="caution">
    <text evidence="4">The sequence shown here is derived from an EMBL/GenBank/DDBJ whole genome shotgun (WGS) entry which is preliminary data.</text>
</comment>